<name>A0AA39JYW7_9AGAR</name>
<dbReference type="AlphaFoldDB" id="A0AA39JYW7"/>
<proteinExistence type="predicted"/>
<comment type="caution">
    <text evidence="2">The sequence shown here is derived from an EMBL/GenBank/DDBJ whole genome shotgun (WGS) entry which is preliminary data.</text>
</comment>
<organism evidence="2 3">
    <name type="scientific">Armillaria borealis</name>
    <dbReference type="NCBI Taxonomy" id="47425"/>
    <lineage>
        <taxon>Eukaryota</taxon>
        <taxon>Fungi</taxon>
        <taxon>Dikarya</taxon>
        <taxon>Basidiomycota</taxon>
        <taxon>Agaricomycotina</taxon>
        <taxon>Agaricomycetes</taxon>
        <taxon>Agaricomycetidae</taxon>
        <taxon>Agaricales</taxon>
        <taxon>Marasmiineae</taxon>
        <taxon>Physalacriaceae</taxon>
        <taxon>Armillaria</taxon>
    </lineage>
</organism>
<evidence type="ECO:0000256" key="1">
    <source>
        <dbReference type="SAM" id="SignalP"/>
    </source>
</evidence>
<keyword evidence="1" id="KW-0732">Signal</keyword>
<dbReference type="Proteomes" id="UP001175226">
    <property type="component" value="Unassembled WGS sequence"/>
</dbReference>
<gene>
    <name evidence="2" type="ORF">EV421DRAFT_1036019</name>
</gene>
<accession>A0AA39JYW7</accession>
<sequence length="89" mass="9714">MIVSPLCLAVFWLSLLVGFATTRPVRYQAGFQGPIKVNAALESHSGVCNPGMSQDLGYTCEDLPKSQDLVVFASEPYVLLRACPDCFFL</sequence>
<evidence type="ECO:0000313" key="2">
    <source>
        <dbReference type="EMBL" id="KAK0451492.1"/>
    </source>
</evidence>
<feature type="signal peptide" evidence="1">
    <location>
        <begin position="1"/>
        <end position="22"/>
    </location>
</feature>
<keyword evidence="3" id="KW-1185">Reference proteome</keyword>
<protein>
    <submittedName>
        <fullName evidence="2">Uncharacterized protein</fullName>
    </submittedName>
</protein>
<reference evidence="2" key="1">
    <citation type="submission" date="2023-06" db="EMBL/GenBank/DDBJ databases">
        <authorList>
            <consortium name="Lawrence Berkeley National Laboratory"/>
            <person name="Ahrendt S."/>
            <person name="Sahu N."/>
            <person name="Indic B."/>
            <person name="Wong-Bajracharya J."/>
            <person name="Merenyi Z."/>
            <person name="Ke H.-M."/>
            <person name="Monk M."/>
            <person name="Kocsube S."/>
            <person name="Drula E."/>
            <person name="Lipzen A."/>
            <person name="Balint B."/>
            <person name="Henrissat B."/>
            <person name="Andreopoulos B."/>
            <person name="Martin F.M."/>
            <person name="Harder C.B."/>
            <person name="Rigling D."/>
            <person name="Ford K.L."/>
            <person name="Foster G.D."/>
            <person name="Pangilinan J."/>
            <person name="Papanicolaou A."/>
            <person name="Barry K."/>
            <person name="LaButti K."/>
            <person name="Viragh M."/>
            <person name="Koriabine M."/>
            <person name="Yan M."/>
            <person name="Riley R."/>
            <person name="Champramary S."/>
            <person name="Plett K.L."/>
            <person name="Tsai I.J."/>
            <person name="Slot J."/>
            <person name="Sipos G."/>
            <person name="Plett J."/>
            <person name="Nagy L.G."/>
            <person name="Grigoriev I.V."/>
        </authorList>
    </citation>
    <scope>NUCLEOTIDE SEQUENCE</scope>
    <source>
        <strain evidence="2">FPL87.14</strain>
    </source>
</reference>
<feature type="chain" id="PRO_5041456594" evidence="1">
    <location>
        <begin position="23"/>
        <end position="89"/>
    </location>
</feature>
<dbReference type="EMBL" id="JAUEPT010000005">
    <property type="protein sequence ID" value="KAK0451492.1"/>
    <property type="molecule type" value="Genomic_DNA"/>
</dbReference>
<evidence type="ECO:0000313" key="3">
    <source>
        <dbReference type="Proteomes" id="UP001175226"/>
    </source>
</evidence>